<keyword evidence="2 5" id="KW-0812">Transmembrane</keyword>
<dbReference type="AlphaFoldDB" id="A0A3P3ZPQ9"/>
<evidence type="ECO:0000256" key="4">
    <source>
        <dbReference type="ARBA" id="ARBA00023136"/>
    </source>
</evidence>
<comment type="subcellular location">
    <subcellularLocation>
        <location evidence="1">Membrane</location>
        <topology evidence="1">Multi-pass membrane protein</topology>
    </subcellularLocation>
</comment>
<gene>
    <name evidence="6" type="ORF">CARN8_4390001</name>
</gene>
<feature type="transmembrane region" description="Helical" evidence="5">
    <location>
        <begin position="44"/>
        <end position="61"/>
    </location>
</feature>
<dbReference type="Pfam" id="PF02674">
    <property type="entry name" value="Colicin_V"/>
    <property type="match status" value="1"/>
</dbReference>
<reference evidence="6" key="1">
    <citation type="submission" date="2018-10" db="EMBL/GenBank/DDBJ databases">
        <authorList>
            <person name="Plewniak F."/>
        </authorList>
    </citation>
    <scope>NUCLEOTIDE SEQUENCE</scope>
</reference>
<keyword evidence="3 5" id="KW-1133">Transmembrane helix</keyword>
<dbReference type="PANTHER" id="PTHR36926:SF1">
    <property type="entry name" value="COLICIN V PRODUCTION PROTEIN"/>
    <property type="match status" value="1"/>
</dbReference>
<proteinExistence type="predicted"/>
<keyword evidence="4 5" id="KW-0472">Membrane</keyword>
<sequence length="84" mass="9702">MINDILHSPLWTYFATYTWLDLLLTGILLASILFGWTRGMVREFFSLVSWLLAFWVAHTWSEKLAMPCTPGSPRRSCAGFWLSC</sequence>
<organism evidence="6">
    <name type="scientific">mine drainage metagenome</name>
    <dbReference type="NCBI Taxonomy" id="410659"/>
    <lineage>
        <taxon>unclassified sequences</taxon>
        <taxon>metagenomes</taxon>
        <taxon>ecological metagenomes</taxon>
    </lineage>
</organism>
<evidence type="ECO:0000256" key="3">
    <source>
        <dbReference type="ARBA" id="ARBA00022989"/>
    </source>
</evidence>
<evidence type="ECO:0000313" key="6">
    <source>
        <dbReference type="EMBL" id="VAY88903.1"/>
    </source>
</evidence>
<dbReference type="GO" id="GO:0009403">
    <property type="term" value="P:toxin biosynthetic process"/>
    <property type="evidence" value="ECO:0007669"/>
    <property type="project" value="InterPro"/>
</dbReference>
<dbReference type="PANTHER" id="PTHR36926">
    <property type="entry name" value="COLICIN V PRODUCTION PROTEIN"/>
    <property type="match status" value="1"/>
</dbReference>
<evidence type="ECO:0000256" key="2">
    <source>
        <dbReference type="ARBA" id="ARBA00022692"/>
    </source>
</evidence>
<name>A0A3P3ZPQ9_9ZZZZ</name>
<evidence type="ECO:0000256" key="5">
    <source>
        <dbReference type="SAM" id="Phobius"/>
    </source>
</evidence>
<dbReference type="EMBL" id="UOYP01000378">
    <property type="protein sequence ID" value="VAY88903.1"/>
    <property type="molecule type" value="Genomic_DNA"/>
</dbReference>
<feature type="transmembrane region" description="Helical" evidence="5">
    <location>
        <begin position="17"/>
        <end position="37"/>
    </location>
</feature>
<dbReference type="InterPro" id="IPR003825">
    <property type="entry name" value="Colicin-V_CvpA"/>
</dbReference>
<evidence type="ECO:0000256" key="1">
    <source>
        <dbReference type="ARBA" id="ARBA00004141"/>
    </source>
</evidence>
<protein>
    <submittedName>
        <fullName evidence="6">Colicin V production protein</fullName>
    </submittedName>
</protein>
<dbReference type="InterPro" id="IPR052719">
    <property type="entry name" value="CvpA-like"/>
</dbReference>
<dbReference type="GO" id="GO:0016020">
    <property type="term" value="C:membrane"/>
    <property type="evidence" value="ECO:0007669"/>
    <property type="project" value="UniProtKB-SubCell"/>
</dbReference>
<accession>A0A3P3ZPQ9</accession>